<dbReference type="NCBIfam" id="TIGR03461">
    <property type="entry name" value="pabC_Proteo"/>
    <property type="match status" value="1"/>
</dbReference>
<dbReference type="InterPro" id="IPR043132">
    <property type="entry name" value="BCAT-like_C"/>
</dbReference>
<dbReference type="OrthoDB" id="9805628at2"/>
<dbReference type="Proteomes" id="UP000064243">
    <property type="component" value="Unassembled WGS sequence"/>
</dbReference>
<dbReference type="InterPro" id="IPR001544">
    <property type="entry name" value="Aminotrans_IV"/>
</dbReference>
<comment type="pathway">
    <text evidence="7">Cofactor biosynthesis; tetrahydrofolate biosynthesis; 4-aminobenzoate from chorismate: step 2/2.</text>
</comment>
<dbReference type="SUPFAM" id="SSF56752">
    <property type="entry name" value="D-aminoacid aminotransferase-like PLP-dependent enzymes"/>
    <property type="match status" value="1"/>
</dbReference>
<dbReference type="Pfam" id="PF01063">
    <property type="entry name" value="Aminotran_4"/>
    <property type="match status" value="1"/>
</dbReference>
<dbReference type="FunFam" id="3.20.10.10:FF:000002">
    <property type="entry name" value="D-alanine aminotransferase"/>
    <property type="match status" value="1"/>
</dbReference>
<dbReference type="PATRIC" id="fig|36861.3.peg.65"/>
<evidence type="ECO:0000256" key="2">
    <source>
        <dbReference type="ARBA" id="ARBA00009320"/>
    </source>
</evidence>
<evidence type="ECO:0000256" key="1">
    <source>
        <dbReference type="ARBA" id="ARBA00001933"/>
    </source>
</evidence>
<dbReference type="GO" id="GO:0030170">
    <property type="term" value="F:pyridoxal phosphate binding"/>
    <property type="evidence" value="ECO:0007669"/>
    <property type="project" value="InterPro"/>
</dbReference>
<organism evidence="10 11">
    <name type="scientific">Thiobacillus denitrificans</name>
    <dbReference type="NCBI Taxonomy" id="36861"/>
    <lineage>
        <taxon>Bacteria</taxon>
        <taxon>Pseudomonadati</taxon>
        <taxon>Pseudomonadota</taxon>
        <taxon>Betaproteobacteria</taxon>
        <taxon>Nitrosomonadales</taxon>
        <taxon>Thiobacillaceae</taxon>
        <taxon>Thiobacillus</taxon>
    </lineage>
</organism>
<dbReference type="PANTHER" id="PTHR42743">
    <property type="entry name" value="AMINO-ACID AMINOTRANSFERASE"/>
    <property type="match status" value="1"/>
</dbReference>
<evidence type="ECO:0000256" key="5">
    <source>
        <dbReference type="ARBA" id="ARBA00022909"/>
    </source>
</evidence>
<dbReference type="PANTHER" id="PTHR42743:SF2">
    <property type="entry name" value="AMINODEOXYCHORISMATE LYASE"/>
    <property type="match status" value="1"/>
</dbReference>
<comment type="caution">
    <text evidence="10">The sequence shown here is derived from an EMBL/GenBank/DDBJ whole genome shotgun (WGS) entry which is preliminary data.</text>
</comment>
<keyword evidence="4" id="KW-0663">Pyridoxal phosphate</keyword>
<dbReference type="STRING" id="1123392.GCA_000376425_02440"/>
<dbReference type="NCBIfam" id="NF004761">
    <property type="entry name" value="PRK06092.1"/>
    <property type="match status" value="1"/>
</dbReference>
<protein>
    <recommendedName>
        <fullName evidence="8">aminodeoxychorismate lyase</fullName>
        <ecNumber evidence="8">4.1.3.38</ecNumber>
    </recommendedName>
</protein>
<evidence type="ECO:0000256" key="3">
    <source>
        <dbReference type="ARBA" id="ARBA00011738"/>
    </source>
</evidence>
<comment type="cofactor">
    <cofactor evidence="1">
        <name>pyridoxal 5'-phosphate</name>
        <dbReference type="ChEBI" id="CHEBI:597326"/>
    </cofactor>
</comment>
<evidence type="ECO:0000256" key="4">
    <source>
        <dbReference type="ARBA" id="ARBA00022898"/>
    </source>
</evidence>
<evidence type="ECO:0000313" key="10">
    <source>
        <dbReference type="EMBL" id="KVW98026.1"/>
    </source>
</evidence>
<comment type="similarity">
    <text evidence="2">Belongs to the class-IV pyridoxal-phosphate-dependent aminotransferase family.</text>
</comment>
<dbReference type="InterPro" id="IPR043131">
    <property type="entry name" value="BCAT-like_N"/>
</dbReference>
<accession>A0A119CXD1</accession>
<dbReference type="GO" id="GO:0008153">
    <property type="term" value="P:4-aminobenzoate biosynthetic process"/>
    <property type="evidence" value="ECO:0007669"/>
    <property type="project" value="TreeGrafter"/>
</dbReference>
<dbReference type="GO" id="GO:0005829">
    <property type="term" value="C:cytosol"/>
    <property type="evidence" value="ECO:0007669"/>
    <property type="project" value="TreeGrafter"/>
</dbReference>
<keyword evidence="11" id="KW-1185">Reference proteome</keyword>
<proteinExistence type="inferred from homology"/>
<dbReference type="EC" id="4.1.3.38" evidence="8"/>
<comment type="subunit">
    <text evidence="3">Homodimer.</text>
</comment>
<dbReference type="GO" id="GO:0008696">
    <property type="term" value="F:4-amino-4-deoxychorismate lyase activity"/>
    <property type="evidence" value="ECO:0007669"/>
    <property type="project" value="UniProtKB-EC"/>
</dbReference>
<dbReference type="InterPro" id="IPR036038">
    <property type="entry name" value="Aminotransferase-like"/>
</dbReference>
<evidence type="ECO:0000256" key="9">
    <source>
        <dbReference type="ARBA" id="ARBA00049529"/>
    </source>
</evidence>
<dbReference type="RefSeq" id="WP_059751873.1">
    <property type="nucleotide sequence ID" value="NZ_LDUG01000011.1"/>
</dbReference>
<dbReference type="Gene3D" id="3.20.10.10">
    <property type="entry name" value="D-amino Acid Aminotransferase, subunit A, domain 2"/>
    <property type="match status" value="1"/>
</dbReference>
<reference evidence="10 11" key="1">
    <citation type="journal article" date="2015" name="Appl. Environ. Microbiol.">
        <title>Aerobic and Anaerobic Thiosulfate Oxidation by a Cold-Adapted, Subglacial Chemoautotroph.</title>
        <authorList>
            <person name="Harrold Z.R."/>
            <person name="Skidmore M.L."/>
            <person name="Hamilton T.L."/>
            <person name="Desch L."/>
            <person name="Amada K."/>
            <person name="van Gelder W."/>
            <person name="Glover K."/>
            <person name="Roden E.E."/>
            <person name="Boyd E.S."/>
        </authorList>
    </citation>
    <scope>NUCLEOTIDE SEQUENCE [LARGE SCALE GENOMIC DNA]</scope>
    <source>
        <strain evidence="10 11">RG</strain>
    </source>
</reference>
<comment type="catalytic activity">
    <reaction evidence="9">
        <text>4-amino-4-deoxychorismate = 4-aminobenzoate + pyruvate + H(+)</text>
        <dbReference type="Rhea" id="RHEA:16201"/>
        <dbReference type="ChEBI" id="CHEBI:15361"/>
        <dbReference type="ChEBI" id="CHEBI:15378"/>
        <dbReference type="ChEBI" id="CHEBI:17836"/>
        <dbReference type="ChEBI" id="CHEBI:58406"/>
        <dbReference type="EC" id="4.1.3.38"/>
    </reaction>
</comment>
<dbReference type="Gene3D" id="3.30.470.10">
    <property type="match status" value="1"/>
</dbReference>
<evidence type="ECO:0000256" key="7">
    <source>
        <dbReference type="ARBA" id="ARBA00035633"/>
    </source>
</evidence>
<gene>
    <name evidence="10" type="ORF">ABW22_03120</name>
</gene>
<keyword evidence="6 10" id="KW-0456">Lyase</keyword>
<evidence type="ECO:0000256" key="8">
    <source>
        <dbReference type="ARBA" id="ARBA00035676"/>
    </source>
</evidence>
<dbReference type="InterPro" id="IPR050571">
    <property type="entry name" value="Class-IV_PLP-Dep_Aminotrnsfr"/>
</dbReference>
<dbReference type="EMBL" id="LDUG01000011">
    <property type="protein sequence ID" value="KVW98026.1"/>
    <property type="molecule type" value="Genomic_DNA"/>
</dbReference>
<dbReference type="GO" id="GO:0046656">
    <property type="term" value="P:folic acid biosynthetic process"/>
    <property type="evidence" value="ECO:0007669"/>
    <property type="project" value="UniProtKB-KW"/>
</dbReference>
<evidence type="ECO:0000313" key="11">
    <source>
        <dbReference type="Proteomes" id="UP000064243"/>
    </source>
</evidence>
<dbReference type="AlphaFoldDB" id="A0A119CXD1"/>
<evidence type="ECO:0000256" key="6">
    <source>
        <dbReference type="ARBA" id="ARBA00023239"/>
    </source>
</evidence>
<sequence>MILVNGQGSDTVSALDRGLAYGDGVFRTLRTQAGQPMWWRDQYAKLAADCAALALACPDEAGLLAEVCRVAEAGQGVVKIVLTRGAGARGYAPPAAQACTRIVLAAPLPPHAQPDAAVDIMARWCTLRLARQPRLAGIKHLNRLENVLARSEWDDPEIFEGLLCDDSGAVIGGVMSNLFWVKRGELFTPDLSQCGVAGVARTRLLRAALRHGIRTHVGRLPPDAILAADEVVICNSVIGVRRVARLDDVTWSPAGWTDTLKTALDDEVD</sequence>
<dbReference type="InterPro" id="IPR017824">
    <property type="entry name" value="Aminodeoxychorismate_lyase_IV"/>
</dbReference>
<keyword evidence="5" id="KW-0289">Folate biosynthesis</keyword>
<name>A0A119CXD1_THIDE</name>